<feature type="transmembrane region" description="Helical" evidence="1">
    <location>
        <begin position="257"/>
        <end position="281"/>
    </location>
</feature>
<protein>
    <submittedName>
        <fullName evidence="2">Uncharacterized protein</fullName>
    </submittedName>
</protein>
<sequence length="409" mass="45141">MSKFMFSRENVHERWLMATGRQIQSRIAWQGPTGNVGDVVPGDFEGASEVLLLCCSRAFALLVQQALGLVVGVQILRNRYAISDWLACFGSWVFRDWMEEQITWLAGAPGGIKLHRQLSNAYKSIALDTLTTAIPAYTILGHYMPHILSLISVASIALGLNFGLCLASDLLYIAAIPISLMYCAISLVHNVQRRCLGLTWQLLRGQHAITKRKLKQRRQQRAERSETVAGSCLAQDGHVTLGMDKEQKDEEILVEHLIVGVLLFTPLLGLLPTTLVFYTFFAALHCGVVAARGSLWLLCAALDVNPAFCLFLRLIRPALFPDAVTLKALDYTIAHPRVCKPICGDANCGHEACSTMGSLVVRYYSISCVPCRWPSILCPIQQHQWTSLWRGVAAAAKDVLGSRVIGLKP</sequence>
<keyword evidence="1" id="KW-0812">Transmembrane</keyword>
<keyword evidence="3" id="KW-1185">Reference proteome</keyword>
<organism evidence="2 3">
    <name type="scientific">Ostreobium quekettii</name>
    <dbReference type="NCBI Taxonomy" id="121088"/>
    <lineage>
        <taxon>Eukaryota</taxon>
        <taxon>Viridiplantae</taxon>
        <taxon>Chlorophyta</taxon>
        <taxon>core chlorophytes</taxon>
        <taxon>Ulvophyceae</taxon>
        <taxon>TCBD clade</taxon>
        <taxon>Bryopsidales</taxon>
        <taxon>Ostreobineae</taxon>
        <taxon>Ostreobiaceae</taxon>
        <taxon>Ostreobium</taxon>
    </lineage>
</organism>
<evidence type="ECO:0000313" key="3">
    <source>
        <dbReference type="Proteomes" id="UP000708148"/>
    </source>
</evidence>
<dbReference type="Proteomes" id="UP000708148">
    <property type="component" value="Unassembled WGS sequence"/>
</dbReference>
<feature type="transmembrane region" description="Helical" evidence="1">
    <location>
        <begin position="147"/>
        <end position="164"/>
    </location>
</feature>
<dbReference type="GO" id="GO:0005783">
    <property type="term" value="C:endoplasmic reticulum"/>
    <property type="evidence" value="ECO:0007669"/>
    <property type="project" value="TreeGrafter"/>
</dbReference>
<dbReference type="EMBL" id="CAJHUC010001956">
    <property type="protein sequence ID" value="CAD7702805.1"/>
    <property type="molecule type" value="Genomic_DNA"/>
</dbReference>
<comment type="caution">
    <text evidence="2">The sequence shown here is derived from an EMBL/GenBank/DDBJ whole genome shotgun (WGS) entry which is preliminary data.</text>
</comment>
<dbReference type="PANTHER" id="PTHR21329:SF3">
    <property type="entry name" value="PHOSPHATIDYLINOSITOL N-ACETYLGLUCOSAMINYLTRANSFERASE SUBUNIT Q"/>
    <property type="match status" value="1"/>
</dbReference>
<dbReference type="InterPro" id="IPR007720">
    <property type="entry name" value="PigQ/GPI1"/>
</dbReference>
<dbReference type="Pfam" id="PF05024">
    <property type="entry name" value="Gpi1"/>
    <property type="match status" value="1"/>
</dbReference>
<dbReference type="AlphaFoldDB" id="A0A8S1J6E9"/>
<reference evidence="2" key="1">
    <citation type="submission" date="2020-12" db="EMBL/GenBank/DDBJ databases">
        <authorList>
            <person name="Iha C."/>
        </authorList>
    </citation>
    <scope>NUCLEOTIDE SEQUENCE</scope>
</reference>
<gene>
    <name evidence="2" type="ORF">OSTQU699_LOCUS8162</name>
</gene>
<evidence type="ECO:0000313" key="2">
    <source>
        <dbReference type="EMBL" id="CAD7702805.1"/>
    </source>
</evidence>
<name>A0A8S1J6E9_9CHLO</name>
<feature type="transmembrane region" description="Helical" evidence="1">
    <location>
        <begin position="170"/>
        <end position="188"/>
    </location>
</feature>
<accession>A0A8S1J6E9</accession>
<dbReference type="GO" id="GO:0016020">
    <property type="term" value="C:membrane"/>
    <property type="evidence" value="ECO:0007669"/>
    <property type="project" value="InterPro"/>
</dbReference>
<feature type="transmembrane region" description="Helical" evidence="1">
    <location>
        <begin position="293"/>
        <end position="312"/>
    </location>
</feature>
<keyword evidence="1" id="KW-0472">Membrane</keyword>
<dbReference type="PANTHER" id="PTHR21329">
    <property type="entry name" value="PHOSPHATIDYLINOSITOL N-ACETYLGLUCOSAMINYLTRANSFERASE SUBUNIT Q-RELATED"/>
    <property type="match status" value="1"/>
</dbReference>
<proteinExistence type="predicted"/>
<keyword evidence="1" id="KW-1133">Transmembrane helix</keyword>
<evidence type="ECO:0000256" key="1">
    <source>
        <dbReference type="SAM" id="Phobius"/>
    </source>
</evidence>
<dbReference type="GO" id="GO:0006506">
    <property type="term" value="P:GPI anchor biosynthetic process"/>
    <property type="evidence" value="ECO:0007669"/>
    <property type="project" value="InterPro"/>
</dbReference>